<sequence length="703" mass="78135" precursor="true">MKNNFAVSAFVAVALFLVSGLSAQSPHLLPVPTQIVVGDQSLQLPADISLNSPENSAWDRHLQIVAQHVERITDGRHRLVFVPSGNALLDVRKVDSMAKEAYSLVVSAEQIKIEASTLKGLSHATATLLQVLGSAKAGQIPQLKINDSPTVSYRNFMVDMGRNPHSVELLKETIDLLWFYKIDSLQLHLTDDQRFAFPSTAFPKLWDGIITLDQFKELETYATERGVTIIPELEVPGHSGLLRSRYPEVFGKSEADLATSETALRGIKTLLDEMMEVFSSSPWIHVGGDEASGVPEVAQRDLINMLHAYLKSKGRETIVWEGPRPGEGENKVNTEVIHINWRTINYPANEMLDDGYRVVNAGWDPLYLVDHYPRTNFTMTSAQHIYETLKLTRFKHVNPGIPTFAKPIEVEPSDRLIGFCMPWWEGREENYFPQVTPRLIAFADVSWNPDAARDFASYRVRAEKIESARSAAFYPVTIKADGLANQTDGVFHEKTTVELTVSDSYSQEHEIRFTLDGSQPTLSSNVYSSPLLLEKSSTVRAALFDGDAQLGHGSRRHLQAVTPVKNLALGKPVTSSVSSESPFSVQRVTDGGTGNLDFYLAYPAEPQPVEITIDLEQTQTVGRVVVVAYSISGSFEKYSVEVSADGESFEEVASRLEKSAKAELSVEHTFEARDVRFVRIVSHGNKGYVFDSFSKIVEVQVFE</sequence>
<dbReference type="Gene3D" id="2.60.120.260">
    <property type="entry name" value="Galactose-binding domain-like"/>
    <property type="match status" value="1"/>
</dbReference>
<dbReference type="GO" id="GO:0030203">
    <property type="term" value="P:glycosaminoglycan metabolic process"/>
    <property type="evidence" value="ECO:0007669"/>
    <property type="project" value="TreeGrafter"/>
</dbReference>
<dbReference type="PROSITE" id="PS50022">
    <property type="entry name" value="FA58C_3"/>
    <property type="match status" value="1"/>
</dbReference>
<dbReference type="EMBL" id="CP042912">
    <property type="protein sequence ID" value="QEG22160.1"/>
    <property type="molecule type" value="Genomic_DNA"/>
</dbReference>
<dbReference type="InterPro" id="IPR000421">
    <property type="entry name" value="FA58C"/>
</dbReference>
<dbReference type="GO" id="GO:0005975">
    <property type="term" value="P:carbohydrate metabolic process"/>
    <property type="evidence" value="ECO:0007669"/>
    <property type="project" value="InterPro"/>
</dbReference>
<evidence type="ECO:0000256" key="3">
    <source>
        <dbReference type="ARBA" id="ARBA00012663"/>
    </source>
</evidence>
<dbReference type="Gene3D" id="3.30.379.10">
    <property type="entry name" value="Chitobiase/beta-hexosaminidase domain 2-like"/>
    <property type="match status" value="1"/>
</dbReference>
<keyword evidence="4 9" id="KW-0378">Hydrolase</keyword>
<evidence type="ECO:0000256" key="2">
    <source>
        <dbReference type="ARBA" id="ARBA00006285"/>
    </source>
</evidence>
<dbReference type="InterPro" id="IPR015883">
    <property type="entry name" value="Glyco_hydro_20_cat"/>
</dbReference>
<dbReference type="Pfam" id="PF02838">
    <property type="entry name" value="Glyco_hydro_20b"/>
    <property type="match status" value="1"/>
</dbReference>
<evidence type="ECO:0000313" key="10">
    <source>
        <dbReference type="Proteomes" id="UP000322214"/>
    </source>
</evidence>
<feature type="active site" description="Proton donor" evidence="6">
    <location>
        <position position="290"/>
    </location>
</feature>
<accession>A0A5B9PB04</accession>
<dbReference type="SUPFAM" id="SSF49785">
    <property type="entry name" value="Galactose-binding domain-like"/>
    <property type="match status" value="1"/>
</dbReference>
<feature type="chain" id="PRO_5022812913" description="beta-N-acetylhexosaminidase" evidence="7">
    <location>
        <begin position="24"/>
        <end position="703"/>
    </location>
</feature>
<evidence type="ECO:0000256" key="4">
    <source>
        <dbReference type="ARBA" id="ARBA00022801"/>
    </source>
</evidence>
<dbReference type="SUPFAM" id="SSF55545">
    <property type="entry name" value="beta-N-acetylhexosaminidase-like domain"/>
    <property type="match status" value="1"/>
</dbReference>
<dbReference type="PANTHER" id="PTHR22600:SF57">
    <property type="entry name" value="BETA-N-ACETYLHEXOSAMINIDASE"/>
    <property type="match status" value="1"/>
</dbReference>
<proteinExistence type="inferred from homology"/>
<evidence type="ECO:0000313" key="9">
    <source>
        <dbReference type="EMBL" id="QEG22160.1"/>
    </source>
</evidence>
<evidence type="ECO:0000256" key="6">
    <source>
        <dbReference type="PIRSR" id="PIRSR625705-1"/>
    </source>
</evidence>
<feature type="signal peptide" evidence="7">
    <location>
        <begin position="1"/>
        <end position="23"/>
    </location>
</feature>
<name>A0A5B9PB04_9BACT</name>
<dbReference type="GO" id="GO:0004563">
    <property type="term" value="F:beta-N-acetylhexosaminidase activity"/>
    <property type="evidence" value="ECO:0007669"/>
    <property type="project" value="UniProtKB-EC"/>
</dbReference>
<dbReference type="InterPro" id="IPR025705">
    <property type="entry name" value="Beta_hexosaminidase_sua/sub"/>
</dbReference>
<dbReference type="PRINTS" id="PR00738">
    <property type="entry name" value="GLHYDRLASE20"/>
</dbReference>
<dbReference type="AlphaFoldDB" id="A0A5B9PB04"/>
<dbReference type="Pfam" id="PF13290">
    <property type="entry name" value="CHB_HEX_C_1"/>
    <property type="match status" value="1"/>
</dbReference>
<keyword evidence="10" id="KW-1185">Reference proteome</keyword>
<dbReference type="InterPro" id="IPR059177">
    <property type="entry name" value="GH29D-like_dom"/>
</dbReference>
<feature type="domain" description="F5/8 type C" evidence="8">
    <location>
        <begin position="560"/>
        <end position="703"/>
    </location>
</feature>
<comment type="similarity">
    <text evidence="2">Belongs to the glycosyl hydrolase 20 family.</text>
</comment>
<gene>
    <name evidence="9" type="primary">exo I</name>
    <name evidence="9" type="ORF">MFFC18_20210</name>
</gene>
<dbReference type="STRING" id="980251.GCA_001642875_03508"/>
<evidence type="ECO:0000256" key="1">
    <source>
        <dbReference type="ARBA" id="ARBA00001231"/>
    </source>
</evidence>
<dbReference type="RefSeq" id="WP_075082263.1">
    <property type="nucleotide sequence ID" value="NZ_CP042912.1"/>
</dbReference>
<dbReference type="Pfam" id="PF00728">
    <property type="entry name" value="Glyco_hydro_20"/>
    <property type="match status" value="1"/>
</dbReference>
<dbReference type="Pfam" id="PF00754">
    <property type="entry name" value="F5_F8_type_C"/>
    <property type="match status" value="1"/>
</dbReference>
<dbReference type="InterPro" id="IPR029018">
    <property type="entry name" value="Hex-like_dom2"/>
</dbReference>
<reference evidence="9 10" key="1">
    <citation type="submission" date="2019-08" db="EMBL/GenBank/DDBJ databases">
        <title>Deep-cultivation of Planctomycetes and their phenomic and genomic characterization uncovers novel biology.</title>
        <authorList>
            <person name="Wiegand S."/>
            <person name="Jogler M."/>
            <person name="Boedeker C."/>
            <person name="Pinto D."/>
            <person name="Vollmers J."/>
            <person name="Rivas-Marin E."/>
            <person name="Kohn T."/>
            <person name="Peeters S.H."/>
            <person name="Heuer A."/>
            <person name="Rast P."/>
            <person name="Oberbeckmann S."/>
            <person name="Bunk B."/>
            <person name="Jeske O."/>
            <person name="Meyerdierks A."/>
            <person name="Storesund J.E."/>
            <person name="Kallscheuer N."/>
            <person name="Luecker S."/>
            <person name="Lage O.M."/>
            <person name="Pohl T."/>
            <person name="Merkel B.J."/>
            <person name="Hornburger P."/>
            <person name="Mueller R.-W."/>
            <person name="Bruemmer F."/>
            <person name="Labrenz M."/>
            <person name="Spormann A.M."/>
            <person name="Op den Camp H."/>
            <person name="Overmann J."/>
            <person name="Amann R."/>
            <person name="Jetten M.S.M."/>
            <person name="Mascher T."/>
            <person name="Medema M.H."/>
            <person name="Devos D.P."/>
            <person name="Kaster A.-K."/>
            <person name="Ovreas L."/>
            <person name="Rohde M."/>
            <person name="Galperin M.Y."/>
            <person name="Jogler C."/>
        </authorList>
    </citation>
    <scope>NUCLEOTIDE SEQUENCE [LARGE SCALE GENOMIC DNA]</scope>
    <source>
        <strain evidence="9 10">FC18</strain>
    </source>
</reference>
<evidence type="ECO:0000256" key="7">
    <source>
        <dbReference type="SAM" id="SignalP"/>
    </source>
</evidence>
<comment type="catalytic activity">
    <reaction evidence="1">
        <text>Hydrolysis of terminal non-reducing N-acetyl-D-hexosamine residues in N-acetyl-beta-D-hexosaminides.</text>
        <dbReference type="EC" id="3.2.1.52"/>
    </reaction>
</comment>
<dbReference type="OrthoDB" id="1098018at2"/>
<protein>
    <recommendedName>
        <fullName evidence="3">beta-N-acetylhexosaminidase</fullName>
        <ecNumber evidence="3">3.2.1.52</ecNumber>
    </recommendedName>
</protein>
<evidence type="ECO:0000259" key="8">
    <source>
        <dbReference type="PROSITE" id="PS50022"/>
    </source>
</evidence>
<dbReference type="SUPFAM" id="SSF51445">
    <property type="entry name" value="(Trans)glycosidases"/>
    <property type="match status" value="1"/>
</dbReference>
<keyword evidence="5 9" id="KW-0326">Glycosidase</keyword>
<dbReference type="GO" id="GO:0016020">
    <property type="term" value="C:membrane"/>
    <property type="evidence" value="ECO:0007669"/>
    <property type="project" value="TreeGrafter"/>
</dbReference>
<dbReference type="Gene3D" id="3.20.20.80">
    <property type="entry name" value="Glycosidases"/>
    <property type="match status" value="1"/>
</dbReference>
<dbReference type="Proteomes" id="UP000322214">
    <property type="component" value="Chromosome"/>
</dbReference>
<evidence type="ECO:0000256" key="5">
    <source>
        <dbReference type="ARBA" id="ARBA00023295"/>
    </source>
</evidence>
<dbReference type="KEGG" id="mff:MFFC18_20210"/>
<dbReference type="EC" id="3.2.1.52" evidence="3"/>
<organism evidence="9 10">
    <name type="scientific">Mariniblastus fucicola</name>
    <dbReference type="NCBI Taxonomy" id="980251"/>
    <lineage>
        <taxon>Bacteria</taxon>
        <taxon>Pseudomonadati</taxon>
        <taxon>Planctomycetota</taxon>
        <taxon>Planctomycetia</taxon>
        <taxon>Pirellulales</taxon>
        <taxon>Pirellulaceae</taxon>
        <taxon>Mariniblastus</taxon>
    </lineage>
</organism>
<dbReference type="PANTHER" id="PTHR22600">
    <property type="entry name" value="BETA-HEXOSAMINIDASE"/>
    <property type="match status" value="1"/>
</dbReference>
<dbReference type="InterPro" id="IPR015882">
    <property type="entry name" value="HEX_bac_N"/>
</dbReference>
<dbReference type="InterPro" id="IPR017853">
    <property type="entry name" value="GH"/>
</dbReference>
<keyword evidence="7" id="KW-0732">Signal</keyword>
<dbReference type="InterPro" id="IPR008979">
    <property type="entry name" value="Galactose-bd-like_sf"/>
</dbReference>